<accession>G0VCQ0</accession>
<keyword evidence="7" id="KW-0687">Ribonucleoprotein</keyword>
<dbReference type="STRING" id="1064592.G0VCQ0"/>
<keyword evidence="5" id="KW-0690">Ribosome biogenesis</keyword>
<dbReference type="InParanoid" id="G0VCQ0"/>
<reference key="2">
    <citation type="submission" date="2011-08" db="EMBL/GenBank/DDBJ databases">
        <title>Genome sequence of Naumovozyma castellii.</title>
        <authorList>
            <person name="Gordon J.L."/>
            <person name="Armisen D."/>
            <person name="Proux-Wera E."/>
            <person name="OhEigeartaigh S.S."/>
            <person name="Byrne K.P."/>
            <person name="Wolfe K.H."/>
        </authorList>
    </citation>
    <scope>NUCLEOTIDE SEQUENCE</scope>
    <source>
        <strain>Type strain:CBS 4309</strain>
    </source>
</reference>
<evidence type="ECO:0000313" key="11">
    <source>
        <dbReference type="EMBL" id="CCC69260.1"/>
    </source>
</evidence>
<keyword evidence="8" id="KW-0175">Coiled coil</keyword>
<dbReference type="PANTHER" id="PTHR28127">
    <property type="entry name" value="RIBOSOME ASSEMBLY PROTEIN 3"/>
    <property type="match status" value="1"/>
</dbReference>
<dbReference type="GeneID" id="96902843"/>
<comment type="subcellular location">
    <subcellularLocation>
        <location evidence="2">Nucleus</location>
        <location evidence="2">Nucleolus</location>
    </subcellularLocation>
</comment>
<dbReference type="InterPro" id="IPR028217">
    <property type="entry name" value="Rsa3_C"/>
</dbReference>
<evidence type="ECO:0000256" key="1">
    <source>
        <dbReference type="ARBA" id="ARBA00003035"/>
    </source>
</evidence>
<dbReference type="KEGG" id="ncs:NCAS_0C02700"/>
<evidence type="ECO:0000256" key="4">
    <source>
        <dbReference type="ARBA" id="ARBA00015339"/>
    </source>
</evidence>
<dbReference type="OMA" id="DAHNNNK"/>
<evidence type="ECO:0000256" key="2">
    <source>
        <dbReference type="ARBA" id="ARBA00004604"/>
    </source>
</evidence>
<evidence type="ECO:0000256" key="3">
    <source>
        <dbReference type="ARBA" id="ARBA00006256"/>
    </source>
</evidence>
<dbReference type="RefSeq" id="XP_003675626.1">
    <property type="nucleotide sequence ID" value="XM_003675578.1"/>
</dbReference>
<dbReference type="GO" id="GO:0005730">
    <property type="term" value="C:nucleolus"/>
    <property type="evidence" value="ECO:0007669"/>
    <property type="project" value="UniProtKB-SubCell"/>
</dbReference>
<dbReference type="GO" id="GO:0000027">
    <property type="term" value="P:ribosomal large subunit assembly"/>
    <property type="evidence" value="ECO:0007669"/>
    <property type="project" value="EnsemblFungi"/>
</dbReference>
<comment type="similarity">
    <text evidence="3">Belongs to the RSA3 family.</text>
</comment>
<feature type="compositionally biased region" description="Basic and acidic residues" evidence="9">
    <location>
        <begin position="44"/>
        <end position="61"/>
    </location>
</feature>
<dbReference type="Proteomes" id="UP000001640">
    <property type="component" value="Chromosome 3"/>
</dbReference>
<keyword evidence="6" id="KW-0539">Nucleus</keyword>
<proteinExistence type="inferred from homology"/>
<protein>
    <recommendedName>
        <fullName evidence="4">Ribosome assembly protein 3</fullName>
    </recommendedName>
</protein>
<evidence type="ECO:0000256" key="6">
    <source>
        <dbReference type="ARBA" id="ARBA00023242"/>
    </source>
</evidence>
<evidence type="ECO:0000256" key="5">
    <source>
        <dbReference type="ARBA" id="ARBA00022517"/>
    </source>
</evidence>
<name>G0VCQ0_NAUCA</name>
<evidence type="ECO:0000259" key="10">
    <source>
        <dbReference type="Pfam" id="PF14615"/>
    </source>
</evidence>
<keyword evidence="12" id="KW-1185">Reference proteome</keyword>
<dbReference type="FunCoup" id="G0VCQ0">
    <property type="interactions" value="318"/>
</dbReference>
<feature type="region of interest" description="Disordered" evidence="9">
    <location>
        <begin position="1"/>
        <end position="85"/>
    </location>
</feature>
<evidence type="ECO:0000256" key="7">
    <source>
        <dbReference type="ARBA" id="ARBA00023274"/>
    </source>
</evidence>
<organism evidence="11 12">
    <name type="scientific">Naumovozyma castellii</name>
    <name type="common">Yeast</name>
    <name type="synonym">Saccharomyces castellii</name>
    <dbReference type="NCBI Taxonomy" id="27288"/>
    <lineage>
        <taxon>Eukaryota</taxon>
        <taxon>Fungi</taxon>
        <taxon>Dikarya</taxon>
        <taxon>Ascomycota</taxon>
        <taxon>Saccharomycotina</taxon>
        <taxon>Saccharomycetes</taxon>
        <taxon>Saccharomycetales</taxon>
        <taxon>Saccharomycetaceae</taxon>
        <taxon>Naumovozyma</taxon>
    </lineage>
</organism>
<evidence type="ECO:0000256" key="9">
    <source>
        <dbReference type="SAM" id="MobiDB-lite"/>
    </source>
</evidence>
<dbReference type="OrthoDB" id="69550at2759"/>
<gene>
    <name evidence="11" type="primary">NCAS0C02700</name>
    <name evidence="11" type="ordered locus">NCAS_0C02700</name>
</gene>
<dbReference type="HOGENOM" id="CLU_119118_0_0_1"/>
<feature type="compositionally biased region" description="Low complexity" evidence="9">
    <location>
        <begin position="30"/>
        <end position="40"/>
    </location>
</feature>
<feature type="compositionally biased region" description="Basic residues" evidence="9">
    <location>
        <begin position="13"/>
        <end position="27"/>
    </location>
</feature>
<comment type="function">
    <text evidence="1">Required for efficient biogenesis of the 60S ribosomal subunit.</text>
</comment>
<dbReference type="AlphaFoldDB" id="G0VCQ0"/>
<dbReference type="PANTHER" id="PTHR28127:SF1">
    <property type="entry name" value="RIBOSOME ASSEMBLY PROTEIN 3"/>
    <property type="match status" value="1"/>
</dbReference>
<reference evidence="11 12" key="1">
    <citation type="journal article" date="2011" name="Proc. Natl. Acad. Sci. U.S.A.">
        <title>Evolutionary erosion of yeast sex chromosomes by mating-type switching accidents.</title>
        <authorList>
            <person name="Gordon J.L."/>
            <person name="Armisen D."/>
            <person name="Proux-Wera E."/>
            <person name="Oheigeartaigh S.S."/>
            <person name="Byrne K.P."/>
            <person name="Wolfe K.H."/>
        </authorList>
    </citation>
    <scope>NUCLEOTIDE SEQUENCE [LARGE SCALE GENOMIC DNA]</scope>
    <source>
        <strain evidence="12">ATCC 76901 / BCRC 22586 / CBS 4309 / NBRC 1992 / NRRL Y-12630</strain>
    </source>
</reference>
<dbReference type="GO" id="GO:0030687">
    <property type="term" value="C:preribosome, large subunit precursor"/>
    <property type="evidence" value="ECO:0007669"/>
    <property type="project" value="EnsemblFungi"/>
</dbReference>
<dbReference type="eggNOG" id="ENOG502S5DP">
    <property type="taxonomic scope" value="Eukaryota"/>
</dbReference>
<evidence type="ECO:0000313" key="12">
    <source>
        <dbReference type="Proteomes" id="UP000001640"/>
    </source>
</evidence>
<dbReference type="Pfam" id="PF14615">
    <property type="entry name" value="Rsa3"/>
    <property type="match status" value="1"/>
</dbReference>
<dbReference type="EMBL" id="HE576754">
    <property type="protein sequence ID" value="CCC69260.1"/>
    <property type="molecule type" value="Genomic_DNA"/>
</dbReference>
<feature type="coiled-coil region" evidence="8">
    <location>
        <begin position="107"/>
        <end position="134"/>
    </location>
</feature>
<dbReference type="InterPro" id="IPR051898">
    <property type="entry name" value="Ribosome_Assembly_3"/>
</dbReference>
<sequence>MSSGDISIVKNTKNSKKSRRQKKKRRTAVSDSDSSSSSSDNEMDVTKDDVLNEEKEAKEESNDVEMSDVALSDNEDEKNKAEILDASTKDKLNDIPFTTTDLTKRMTQNQKQNNQQQEIDLKKVEETINKAKLKFTQDVELNSNSKSATATGSKDANELKNEYLGLLFQNYGDDINALRTAPDFTTKSLTLLANVLKEGSGMFDVDTLETILESK</sequence>
<feature type="domain" description="Ribosome-assembly protein 3 C-terminal" evidence="10">
    <location>
        <begin position="159"/>
        <end position="204"/>
    </location>
</feature>
<evidence type="ECO:0000256" key="8">
    <source>
        <dbReference type="SAM" id="Coils"/>
    </source>
</evidence>